<dbReference type="PROSITE" id="PS50294">
    <property type="entry name" value="WD_REPEATS_REGION"/>
    <property type="match status" value="2"/>
</dbReference>
<dbReference type="RefSeq" id="XP_022342388.1">
    <property type="nucleotide sequence ID" value="XM_022486680.1"/>
</dbReference>
<dbReference type="Gene3D" id="2.130.10.10">
    <property type="entry name" value="YVTN repeat-like/Quinoprotein amine dehydrogenase"/>
    <property type="match status" value="3"/>
</dbReference>
<evidence type="ECO:0000313" key="5">
    <source>
        <dbReference type="RefSeq" id="XP_022342388.1"/>
    </source>
</evidence>
<dbReference type="AlphaFoldDB" id="A0A8B8ERJ3"/>
<name>A0A8B8ERJ3_CRAVI</name>
<feature type="repeat" description="WD" evidence="1">
    <location>
        <begin position="91"/>
        <end position="123"/>
    </location>
</feature>
<feature type="repeat" description="WD" evidence="1">
    <location>
        <begin position="189"/>
        <end position="223"/>
    </location>
</feature>
<protein>
    <submittedName>
        <fullName evidence="5">Transducin beta-like protein 2</fullName>
    </submittedName>
</protein>
<evidence type="ECO:0000313" key="4">
    <source>
        <dbReference type="Proteomes" id="UP000694844"/>
    </source>
</evidence>
<dbReference type="OrthoDB" id="200924at2759"/>
<keyword evidence="3" id="KW-1133">Transmembrane helix</keyword>
<dbReference type="PANTHER" id="PTHR44321">
    <property type="entry name" value="TRANSDUCIN BETA-LIKE PROTEIN 2"/>
    <property type="match status" value="1"/>
</dbReference>
<feature type="region of interest" description="Disordered" evidence="2">
    <location>
        <begin position="422"/>
        <end position="459"/>
    </location>
</feature>
<evidence type="ECO:0000256" key="1">
    <source>
        <dbReference type="PROSITE-ProRule" id="PRU00221"/>
    </source>
</evidence>
<feature type="compositionally biased region" description="Basic residues" evidence="2">
    <location>
        <begin position="66"/>
        <end position="79"/>
    </location>
</feature>
<feature type="region of interest" description="Disordered" evidence="2">
    <location>
        <begin position="38"/>
        <end position="79"/>
    </location>
</feature>
<accession>A0A8B8ERJ3</accession>
<keyword evidence="3" id="KW-0472">Membrane</keyword>
<dbReference type="InterPro" id="IPR042410">
    <property type="entry name" value="WBSCR13"/>
</dbReference>
<dbReference type="GeneID" id="111136083"/>
<dbReference type="InterPro" id="IPR015943">
    <property type="entry name" value="WD40/YVTN_repeat-like_dom_sf"/>
</dbReference>
<dbReference type="GO" id="GO:0005783">
    <property type="term" value="C:endoplasmic reticulum"/>
    <property type="evidence" value="ECO:0007669"/>
    <property type="project" value="TreeGrafter"/>
</dbReference>
<organism evidence="4 5">
    <name type="scientific">Crassostrea virginica</name>
    <name type="common">Eastern oyster</name>
    <dbReference type="NCBI Taxonomy" id="6565"/>
    <lineage>
        <taxon>Eukaryota</taxon>
        <taxon>Metazoa</taxon>
        <taxon>Spiralia</taxon>
        <taxon>Lophotrochozoa</taxon>
        <taxon>Mollusca</taxon>
        <taxon>Bivalvia</taxon>
        <taxon>Autobranchia</taxon>
        <taxon>Pteriomorphia</taxon>
        <taxon>Ostreida</taxon>
        <taxon>Ostreoidea</taxon>
        <taxon>Ostreidae</taxon>
        <taxon>Crassostrea</taxon>
    </lineage>
</organism>
<dbReference type="PROSITE" id="PS50082">
    <property type="entry name" value="WD_REPEATS_2"/>
    <property type="match status" value="3"/>
</dbReference>
<gene>
    <name evidence="5" type="primary">LOC111136083</name>
</gene>
<dbReference type="GO" id="GO:0030968">
    <property type="term" value="P:endoplasmic reticulum unfolded protein response"/>
    <property type="evidence" value="ECO:0007669"/>
    <property type="project" value="TreeGrafter"/>
</dbReference>
<dbReference type="PANTHER" id="PTHR44321:SF1">
    <property type="entry name" value="TRANSDUCIN BETA-LIKE PROTEIN 2"/>
    <property type="match status" value="1"/>
</dbReference>
<keyword evidence="4" id="KW-1185">Reference proteome</keyword>
<sequence length="459" mass="50390">MADVESSDAASVPTFAVTAAVGAIIILIMLVCSVGRGNKNKSEKEESESTEETTPKKNEKTEKQGKKPKSQKPVKRSHSVHFTHPWLACNLKGHSGSVLSLDFSPNGKYLITASDDRTVLVWNTKDFSQKEHKSVRGNVEYDHATRVKFSPDSKAFVCSLANENTVRIFRIGKKDSGGIGNISAAFDFEKKHSADIIYIGIASNGRFIMTCSNDTTLIIWSIKGDVLETIDTRQMNNSFGAVSPCGRFVASSGFTPDVKVWEVGFDKVGGYTGCKRAFELKGHSAGVYSFSFNSDSSRMASASKDRTWKYWNTDIRYEMNQDPYLLKTGSIDFEFSSPCLIVLSPDGRSVAIASENSVSVHNAITGETEETFSSVFAGEVTDMSFDLTNKYLVCSGDRHVSVFNNITGYRASIDDLQEKLKSSNTQAQKERIKQQISEAQESLEKLLGQSNGHAGGKNE</sequence>
<keyword evidence="3" id="KW-0812">Transmembrane</keyword>
<dbReference type="Proteomes" id="UP000694844">
    <property type="component" value="Chromosome 5"/>
</dbReference>
<reference evidence="5" key="1">
    <citation type="submission" date="2025-08" db="UniProtKB">
        <authorList>
            <consortium name="RefSeq"/>
        </authorList>
    </citation>
    <scope>IDENTIFICATION</scope>
    <source>
        <tissue evidence="5">Whole sample</tissue>
    </source>
</reference>
<proteinExistence type="predicted"/>
<dbReference type="InterPro" id="IPR001680">
    <property type="entry name" value="WD40_rpt"/>
</dbReference>
<dbReference type="InterPro" id="IPR036322">
    <property type="entry name" value="WD40_repeat_dom_sf"/>
</dbReference>
<dbReference type="Pfam" id="PF00400">
    <property type="entry name" value="WD40"/>
    <property type="match status" value="4"/>
</dbReference>
<feature type="repeat" description="WD" evidence="1">
    <location>
        <begin position="280"/>
        <end position="312"/>
    </location>
</feature>
<dbReference type="SMART" id="SM00320">
    <property type="entry name" value="WD40"/>
    <property type="match status" value="6"/>
</dbReference>
<keyword evidence="1" id="KW-0853">WD repeat</keyword>
<dbReference type="KEGG" id="cvn:111136083"/>
<feature type="transmembrane region" description="Helical" evidence="3">
    <location>
        <begin position="12"/>
        <end position="34"/>
    </location>
</feature>
<feature type="compositionally biased region" description="Basic and acidic residues" evidence="2">
    <location>
        <begin position="53"/>
        <end position="65"/>
    </location>
</feature>
<dbReference type="SUPFAM" id="SSF50978">
    <property type="entry name" value="WD40 repeat-like"/>
    <property type="match status" value="1"/>
</dbReference>
<evidence type="ECO:0000256" key="3">
    <source>
        <dbReference type="SAM" id="Phobius"/>
    </source>
</evidence>
<evidence type="ECO:0000256" key="2">
    <source>
        <dbReference type="SAM" id="MobiDB-lite"/>
    </source>
</evidence>